<gene>
    <name evidence="1" type="ORF">EII34_00605</name>
</gene>
<accession>A0A3P1TCC3</accession>
<evidence type="ECO:0000313" key="1">
    <source>
        <dbReference type="EMBL" id="RRD07034.1"/>
    </source>
</evidence>
<evidence type="ECO:0008006" key="3">
    <source>
        <dbReference type="Google" id="ProtNLM"/>
    </source>
</evidence>
<evidence type="ECO:0000313" key="2">
    <source>
        <dbReference type="Proteomes" id="UP000280819"/>
    </source>
</evidence>
<name>A0A3P1TCC3_9ACTN</name>
<dbReference type="EMBL" id="RQZG01000001">
    <property type="protein sequence ID" value="RRD07034.1"/>
    <property type="molecule type" value="Genomic_DNA"/>
</dbReference>
<dbReference type="RefSeq" id="WP_124841729.1">
    <property type="nucleotide sequence ID" value="NZ_JAUNKP010000005.1"/>
</dbReference>
<dbReference type="AlphaFoldDB" id="A0A3P1TCC3"/>
<sequence length="193" mass="21255">MTDRPDTQHTFAPDDLDGHTLEELGTYLESGRNPRIESIEQSPGCQLALESLERLNRLTAEMIREDEALEAADDSWVDWILSGIALDARAGRRIPYDVPTPHDLGITEGAVRGLVRQVEEKLDGVIIGRCRLDGDVETLGAPVTVVIEVCMPLKRSIPEMAEQLRTEILSDVGTHTDLHVAAVDIVVTDVHTD</sequence>
<proteinExistence type="predicted"/>
<reference evidence="1 2" key="1">
    <citation type="submission" date="2018-11" db="EMBL/GenBank/DDBJ databases">
        <title>Genomes From Bacteria Associated with the Canine Oral Cavity: a Test Case for Automated Genome-Based Taxonomic Assignment.</title>
        <authorList>
            <person name="Coil D.A."/>
            <person name="Jospin G."/>
            <person name="Darling A.E."/>
            <person name="Wallis C."/>
            <person name="Davis I.J."/>
            <person name="Harris S."/>
            <person name="Eisen J.A."/>
            <person name="Holcombe L.J."/>
            <person name="O'Flynn C."/>
        </authorList>
    </citation>
    <scope>NUCLEOTIDE SEQUENCE [LARGE SCALE GENOMIC DNA]</scope>
    <source>
        <strain evidence="1 2">OH887_COT-365</strain>
    </source>
</reference>
<comment type="caution">
    <text evidence="1">The sequence shown here is derived from an EMBL/GenBank/DDBJ whole genome shotgun (WGS) entry which is preliminary data.</text>
</comment>
<organism evidence="1 2">
    <name type="scientific">Arachnia propionica</name>
    <dbReference type="NCBI Taxonomy" id="1750"/>
    <lineage>
        <taxon>Bacteria</taxon>
        <taxon>Bacillati</taxon>
        <taxon>Actinomycetota</taxon>
        <taxon>Actinomycetes</taxon>
        <taxon>Propionibacteriales</taxon>
        <taxon>Propionibacteriaceae</taxon>
        <taxon>Arachnia</taxon>
    </lineage>
</organism>
<dbReference type="Proteomes" id="UP000280819">
    <property type="component" value="Unassembled WGS sequence"/>
</dbReference>
<protein>
    <recommendedName>
        <fullName evidence="3">Asp23/Gls24 family envelope stress response protein</fullName>
    </recommendedName>
</protein>
<dbReference type="OrthoDB" id="4953969at2"/>